<dbReference type="Gene3D" id="3.40.50.300">
    <property type="entry name" value="P-loop containing nucleotide triphosphate hydrolases"/>
    <property type="match status" value="1"/>
</dbReference>
<name>A0ABY5Z316_9ACTN</name>
<reference evidence="1" key="1">
    <citation type="submission" date="2021-04" db="EMBL/GenBank/DDBJ databases">
        <title>Biosynthetic gene clusters of Dactylosporangioum roseum.</title>
        <authorList>
            <person name="Hartkoorn R.C."/>
            <person name="Beaudoing E."/>
            <person name="Hot D."/>
            <person name="Moureu S."/>
        </authorList>
    </citation>
    <scope>NUCLEOTIDE SEQUENCE</scope>
    <source>
        <strain evidence="1">NRRL B-16295</strain>
    </source>
</reference>
<dbReference type="Proteomes" id="UP001058271">
    <property type="component" value="Chromosome"/>
</dbReference>
<dbReference type="PANTHER" id="PTHR43394:SF1">
    <property type="entry name" value="ATP-BINDING CASSETTE SUB-FAMILY B MEMBER 10, MITOCHONDRIAL"/>
    <property type="match status" value="1"/>
</dbReference>
<dbReference type="InterPro" id="IPR039421">
    <property type="entry name" value="Type_1_exporter"/>
</dbReference>
<gene>
    <name evidence="1" type="ORF">Drose_36285</name>
</gene>
<evidence type="ECO:0000313" key="1">
    <source>
        <dbReference type="EMBL" id="UWZ36426.1"/>
    </source>
</evidence>
<accession>A0ABY5Z316</accession>
<protein>
    <submittedName>
        <fullName evidence="1">Uncharacterized protein</fullName>
    </submittedName>
</protein>
<proteinExistence type="predicted"/>
<dbReference type="EMBL" id="CP073721">
    <property type="protein sequence ID" value="UWZ36426.1"/>
    <property type="molecule type" value="Genomic_DNA"/>
</dbReference>
<dbReference type="PANTHER" id="PTHR43394">
    <property type="entry name" value="ATP-DEPENDENT PERMEASE MDL1, MITOCHONDRIAL"/>
    <property type="match status" value="1"/>
</dbReference>
<dbReference type="RefSeq" id="WP_260725766.1">
    <property type="nucleotide sequence ID" value="NZ_BAAABS010000027.1"/>
</dbReference>
<dbReference type="InterPro" id="IPR027417">
    <property type="entry name" value="P-loop_NTPase"/>
</dbReference>
<keyword evidence="2" id="KW-1185">Reference proteome</keyword>
<dbReference type="SUPFAM" id="SSF52540">
    <property type="entry name" value="P-loop containing nucleoside triphosphate hydrolases"/>
    <property type="match status" value="1"/>
</dbReference>
<sequence>MVVSHRLANIAAADRIYVFSEGRIVEEGDHSALMALGGLYHELYTLQASLYAHFGTADAFSFGPAADQEGGSR</sequence>
<evidence type="ECO:0000313" key="2">
    <source>
        <dbReference type="Proteomes" id="UP001058271"/>
    </source>
</evidence>
<organism evidence="1 2">
    <name type="scientific">Dactylosporangium roseum</name>
    <dbReference type="NCBI Taxonomy" id="47989"/>
    <lineage>
        <taxon>Bacteria</taxon>
        <taxon>Bacillati</taxon>
        <taxon>Actinomycetota</taxon>
        <taxon>Actinomycetes</taxon>
        <taxon>Micromonosporales</taxon>
        <taxon>Micromonosporaceae</taxon>
        <taxon>Dactylosporangium</taxon>
    </lineage>
</organism>